<evidence type="ECO:0000256" key="3">
    <source>
        <dbReference type="ARBA" id="ARBA00022750"/>
    </source>
</evidence>
<keyword evidence="3" id="KW-0064">Aspartyl protease</keyword>
<evidence type="ECO:0000259" key="5">
    <source>
        <dbReference type="PROSITE" id="PS50994"/>
    </source>
</evidence>
<dbReference type="Pfam" id="PF00665">
    <property type="entry name" value="rve"/>
    <property type="match status" value="1"/>
</dbReference>
<dbReference type="Pfam" id="PF13976">
    <property type="entry name" value="gag_pre-integrs"/>
    <property type="match status" value="1"/>
</dbReference>
<protein>
    <recommendedName>
        <fullName evidence="5">Integrase catalytic domain-containing protein</fullName>
    </recommendedName>
</protein>
<evidence type="ECO:0000313" key="6">
    <source>
        <dbReference type="EMBL" id="SPC94627.1"/>
    </source>
</evidence>
<dbReference type="PANTHER" id="PTHR42648:SF31">
    <property type="entry name" value="RNA-DIRECTED DNA POLYMERASE"/>
    <property type="match status" value="1"/>
</dbReference>
<dbReference type="Pfam" id="PF07727">
    <property type="entry name" value="RVT_2"/>
    <property type="match status" value="2"/>
</dbReference>
<dbReference type="GO" id="GO:0015074">
    <property type="term" value="P:DNA integration"/>
    <property type="evidence" value="ECO:0007669"/>
    <property type="project" value="InterPro"/>
</dbReference>
<dbReference type="InterPro" id="IPR025724">
    <property type="entry name" value="GAG-pre-integrase_dom"/>
</dbReference>
<organism evidence="6">
    <name type="scientific">Fagus sylvatica</name>
    <name type="common">Beechnut</name>
    <dbReference type="NCBI Taxonomy" id="28930"/>
    <lineage>
        <taxon>Eukaryota</taxon>
        <taxon>Viridiplantae</taxon>
        <taxon>Streptophyta</taxon>
        <taxon>Embryophyta</taxon>
        <taxon>Tracheophyta</taxon>
        <taxon>Spermatophyta</taxon>
        <taxon>Magnoliopsida</taxon>
        <taxon>eudicotyledons</taxon>
        <taxon>Gunneridae</taxon>
        <taxon>Pentapetalae</taxon>
        <taxon>rosids</taxon>
        <taxon>fabids</taxon>
        <taxon>Fagales</taxon>
        <taxon>Fagaceae</taxon>
        <taxon>Fagus</taxon>
    </lineage>
</organism>
<dbReference type="Gene3D" id="3.30.420.10">
    <property type="entry name" value="Ribonuclease H-like superfamily/Ribonuclease H"/>
    <property type="match status" value="1"/>
</dbReference>
<keyword evidence="2" id="KW-0479">Metal-binding</keyword>
<dbReference type="InterPro" id="IPR013103">
    <property type="entry name" value="RVT_2"/>
</dbReference>
<dbReference type="SUPFAM" id="SSF56672">
    <property type="entry name" value="DNA/RNA polymerases"/>
    <property type="match status" value="1"/>
</dbReference>
<feature type="domain" description="Integrase catalytic" evidence="5">
    <location>
        <begin position="373"/>
        <end position="536"/>
    </location>
</feature>
<evidence type="ECO:0000256" key="2">
    <source>
        <dbReference type="ARBA" id="ARBA00022723"/>
    </source>
</evidence>
<reference evidence="6" key="1">
    <citation type="submission" date="2018-02" db="EMBL/GenBank/DDBJ databases">
        <authorList>
            <person name="Cohen D.B."/>
            <person name="Kent A.D."/>
        </authorList>
    </citation>
    <scope>NUCLEOTIDE SEQUENCE</scope>
</reference>
<dbReference type="PANTHER" id="PTHR42648">
    <property type="entry name" value="TRANSPOSASE, PUTATIVE-RELATED"/>
    <property type="match status" value="1"/>
</dbReference>
<name>A0A2N9FVF7_FAGSY</name>
<dbReference type="GO" id="GO:0004190">
    <property type="term" value="F:aspartic-type endopeptidase activity"/>
    <property type="evidence" value="ECO:0007669"/>
    <property type="project" value="UniProtKB-KW"/>
</dbReference>
<dbReference type="GO" id="GO:0003676">
    <property type="term" value="F:nucleic acid binding"/>
    <property type="evidence" value="ECO:0007669"/>
    <property type="project" value="InterPro"/>
</dbReference>
<keyword evidence="4" id="KW-0378">Hydrolase</keyword>
<dbReference type="InterPro" id="IPR043502">
    <property type="entry name" value="DNA/RNA_pol_sf"/>
</dbReference>
<sequence length="1039" mass="115807">MGLDDSFAAVRGQILLMEPLPGINKVFSLVHNHEKQKGVGILPLPVGLPTVGSTALFSSHSILEEISLHVLIVVLKDHTVDKCYKLHGYPPGFQKKSKSIAVANQVSGPISAPLDSFDKSQNLTNMAMQCQQILNMLSTRAQQSSPTFDNNPPHQAATLVTVTHPSSSHSPSNMAGIPMCLSTFCKPNLDYSVFSNKLVVKPVTNVYEWVIDTGATDHMVTTTKFFTTMQVAYNVSVNLPNGQSVMVTHIGSIQVTASLLLTDDLQQWKMIGMGREQNGLYLLEQSLDSSHALPAPISCTAFNKALYSLSSVKVHTDSFHTWHCRLGHPSRSRMSSLSHVMPTVSQDNSADFVCNICPLAKQKRLPFSNNNNLSSCPFDLVHVDIWGPYHVSTVEGYKYFLTLVDDCSRTTWLYLMKLKSEARPLLESFITMIKTQFGHQIKIIRSDNGQEFHMPSFYASLGMSQQHSCVETPQQNSVVERKHQHILNVARALHFQSNLPIHFWGNCVQTAVYLINRIPTPLLSNKTPYEKILLLQKFLPFLLLFESSPSSPSSLQNVVPLRHSTRISKAPSYLKDYHCKLAVSALPTLPFSTAACSKSGMPYALSSTLSYNHLCLCPSHKHYALALTTLSEPSSFVQANKFPEWREAMQAELQALETNNTWILTSLPIGKQAIGCKWVYKVKLKSDGTLERYKARLVAKGYNQQEGLDYSETFSPVAKFTTLNEEVFMALPPGFASKGENSSTQQVCKLQKSLYGLKQASRQWFAKFSSTIVKQGFIQSHSDYSLFTRTQGSSFIALLVYVDDILLASNDPQSVKALKDSLHNEFKLKDLGNLKFFLGLEVARSTKGISLCQRKYALDILTDSGMLGSKPVATPMEQNLKLSFSDSDWASCPDTRRSVTGYCTFLGNSLVSWKSKKQHTVSRSSAEAEYRAMAASVCELMWLIPLLKDLQIDHSQEALLFSDSKAALHIAANPVYHERTKHIELDCHLIREKIQNGLIRTLHVRSENQLADLMTKALGTQQFKYLVDKMGVHNIYAPS</sequence>
<gene>
    <name evidence="6" type="ORF">FSB_LOCUS22509</name>
</gene>
<dbReference type="PROSITE" id="PS50994">
    <property type="entry name" value="INTEGRASE"/>
    <property type="match status" value="1"/>
</dbReference>
<dbReference type="GO" id="GO:0046872">
    <property type="term" value="F:metal ion binding"/>
    <property type="evidence" value="ECO:0007669"/>
    <property type="project" value="UniProtKB-KW"/>
</dbReference>
<evidence type="ECO:0000256" key="1">
    <source>
        <dbReference type="ARBA" id="ARBA00022670"/>
    </source>
</evidence>
<dbReference type="EMBL" id="OIVN01001494">
    <property type="protein sequence ID" value="SPC94627.1"/>
    <property type="molecule type" value="Genomic_DNA"/>
</dbReference>
<dbReference type="Pfam" id="PF22936">
    <property type="entry name" value="Pol_BBD"/>
    <property type="match status" value="1"/>
</dbReference>
<dbReference type="CDD" id="cd09272">
    <property type="entry name" value="RNase_HI_RT_Ty1"/>
    <property type="match status" value="1"/>
</dbReference>
<evidence type="ECO:0000256" key="4">
    <source>
        <dbReference type="ARBA" id="ARBA00022801"/>
    </source>
</evidence>
<dbReference type="GO" id="GO:0006508">
    <property type="term" value="P:proteolysis"/>
    <property type="evidence" value="ECO:0007669"/>
    <property type="project" value="UniProtKB-KW"/>
</dbReference>
<dbReference type="InterPro" id="IPR036397">
    <property type="entry name" value="RNaseH_sf"/>
</dbReference>
<accession>A0A2N9FVF7</accession>
<keyword evidence="1" id="KW-0645">Protease</keyword>
<proteinExistence type="predicted"/>
<dbReference type="InterPro" id="IPR054722">
    <property type="entry name" value="PolX-like_BBD"/>
</dbReference>
<dbReference type="InterPro" id="IPR001584">
    <property type="entry name" value="Integrase_cat-core"/>
</dbReference>
<dbReference type="SUPFAM" id="SSF53098">
    <property type="entry name" value="Ribonuclease H-like"/>
    <property type="match status" value="1"/>
</dbReference>
<dbReference type="InterPro" id="IPR039537">
    <property type="entry name" value="Retrotran_Ty1/copia-like"/>
</dbReference>
<dbReference type="InterPro" id="IPR012337">
    <property type="entry name" value="RNaseH-like_sf"/>
</dbReference>
<dbReference type="AlphaFoldDB" id="A0A2N9FVF7"/>